<accession>A0A0A9FFM9</accession>
<name>A0A0A9FFM9_ARUDO</name>
<dbReference type="EMBL" id="GBRH01190838">
    <property type="protein sequence ID" value="JAE07058.1"/>
    <property type="molecule type" value="Transcribed_RNA"/>
</dbReference>
<sequence>MVQGRRCVLVWAASKCCSYSDCFGSGFLAPRDGTMRRLHCVLRAVRSTLHQTNSQHTLAEAASAC</sequence>
<dbReference type="AlphaFoldDB" id="A0A0A9FFM9"/>
<evidence type="ECO:0000313" key="1">
    <source>
        <dbReference type="EMBL" id="JAE07058.1"/>
    </source>
</evidence>
<reference evidence="1" key="2">
    <citation type="journal article" date="2015" name="Data Brief">
        <title>Shoot transcriptome of the giant reed, Arundo donax.</title>
        <authorList>
            <person name="Barrero R.A."/>
            <person name="Guerrero F.D."/>
            <person name="Moolhuijzen P."/>
            <person name="Goolsby J.A."/>
            <person name="Tidwell J."/>
            <person name="Bellgard S.E."/>
            <person name="Bellgard M.I."/>
        </authorList>
    </citation>
    <scope>NUCLEOTIDE SEQUENCE</scope>
    <source>
        <tissue evidence="1">Shoot tissue taken approximately 20 cm above the soil surface</tissue>
    </source>
</reference>
<reference evidence="1" key="1">
    <citation type="submission" date="2014-09" db="EMBL/GenBank/DDBJ databases">
        <authorList>
            <person name="Magalhaes I.L.F."/>
            <person name="Oliveira U."/>
            <person name="Santos F.R."/>
            <person name="Vidigal T.H.D.A."/>
            <person name="Brescovit A.D."/>
            <person name="Santos A.J."/>
        </authorList>
    </citation>
    <scope>NUCLEOTIDE SEQUENCE</scope>
    <source>
        <tissue evidence="1">Shoot tissue taken approximately 20 cm above the soil surface</tissue>
    </source>
</reference>
<protein>
    <submittedName>
        <fullName evidence="1">Uncharacterized protein</fullName>
    </submittedName>
</protein>
<organism evidence="1">
    <name type="scientific">Arundo donax</name>
    <name type="common">Giant reed</name>
    <name type="synonym">Donax arundinaceus</name>
    <dbReference type="NCBI Taxonomy" id="35708"/>
    <lineage>
        <taxon>Eukaryota</taxon>
        <taxon>Viridiplantae</taxon>
        <taxon>Streptophyta</taxon>
        <taxon>Embryophyta</taxon>
        <taxon>Tracheophyta</taxon>
        <taxon>Spermatophyta</taxon>
        <taxon>Magnoliopsida</taxon>
        <taxon>Liliopsida</taxon>
        <taxon>Poales</taxon>
        <taxon>Poaceae</taxon>
        <taxon>PACMAD clade</taxon>
        <taxon>Arundinoideae</taxon>
        <taxon>Arundineae</taxon>
        <taxon>Arundo</taxon>
    </lineage>
</organism>
<proteinExistence type="predicted"/>